<name>A0A1H4EM07_9BACT</name>
<keyword evidence="7" id="KW-1133">Transmembrane helix</keyword>
<dbReference type="AlphaFoldDB" id="A0A1H4EM07"/>
<dbReference type="CDD" id="cd00082">
    <property type="entry name" value="HisKA"/>
    <property type="match status" value="1"/>
</dbReference>
<reference evidence="11" key="1">
    <citation type="submission" date="2016-10" db="EMBL/GenBank/DDBJ databases">
        <authorList>
            <person name="Varghese N."/>
            <person name="Submissions S."/>
        </authorList>
    </citation>
    <scope>NUCLEOTIDE SEQUENCE [LARGE SCALE GENOMIC DNA]</scope>
    <source>
        <strain evidence="11">DSM 23920</strain>
    </source>
</reference>
<dbReference type="PANTHER" id="PTHR43047:SF64">
    <property type="entry name" value="HISTIDINE KINASE CONTAINING CHEY-HOMOLOGOUS RECEIVER DOMAIN AND PAS DOMAIN-RELATED"/>
    <property type="match status" value="1"/>
</dbReference>
<dbReference type="SUPFAM" id="SSF47384">
    <property type="entry name" value="Homodimeric domain of signal transducing histidine kinase"/>
    <property type="match status" value="1"/>
</dbReference>
<keyword evidence="4" id="KW-0808">Transferase</keyword>
<dbReference type="CDD" id="cd16922">
    <property type="entry name" value="HATPase_EvgS-ArcB-TorS-like"/>
    <property type="match status" value="1"/>
</dbReference>
<keyword evidence="3 6" id="KW-0597">Phosphoprotein</keyword>
<evidence type="ECO:0000256" key="3">
    <source>
        <dbReference type="ARBA" id="ARBA00022553"/>
    </source>
</evidence>
<dbReference type="GO" id="GO:0000155">
    <property type="term" value="F:phosphorelay sensor kinase activity"/>
    <property type="evidence" value="ECO:0007669"/>
    <property type="project" value="InterPro"/>
</dbReference>
<gene>
    <name evidence="10" type="ORF">SAMN05660909_03828</name>
</gene>
<dbReference type="Gene3D" id="3.40.50.2300">
    <property type="match status" value="1"/>
</dbReference>
<evidence type="ECO:0000256" key="1">
    <source>
        <dbReference type="ARBA" id="ARBA00000085"/>
    </source>
</evidence>
<dbReference type="SMART" id="SM00388">
    <property type="entry name" value="HisKA"/>
    <property type="match status" value="1"/>
</dbReference>
<evidence type="ECO:0000256" key="4">
    <source>
        <dbReference type="ARBA" id="ARBA00022679"/>
    </source>
</evidence>
<protein>
    <recommendedName>
        <fullName evidence="2">histidine kinase</fullName>
        <ecNumber evidence="2">2.7.13.3</ecNumber>
    </recommendedName>
</protein>
<dbReference type="Proteomes" id="UP000199656">
    <property type="component" value="Unassembled WGS sequence"/>
</dbReference>
<dbReference type="InterPro" id="IPR001789">
    <property type="entry name" value="Sig_transdc_resp-reg_receiver"/>
</dbReference>
<evidence type="ECO:0000313" key="10">
    <source>
        <dbReference type="EMBL" id="SEA86113.1"/>
    </source>
</evidence>
<dbReference type="InterPro" id="IPR011006">
    <property type="entry name" value="CheY-like_superfamily"/>
</dbReference>
<dbReference type="EMBL" id="FNRL01000019">
    <property type="protein sequence ID" value="SEA86113.1"/>
    <property type="molecule type" value="Genomic_DNA"/>
</dbReference>
<dbReference type="CDD" id="cd17546">
    <property type="entry name" value="REC_hyHK_CKI1_RcsC-like"/>
    <property type="match status" value="1"/>
</dbReference>
<dbReference type="Pfam" id="PF02518">
    <property type="entry name" value="HATPase_c"/>
    <property type="match status" value="1"/>
</dbReference>
<feature type="transmembrane region" description="Helical" evidence="7">
    <location>
        <begin position="12"/>
        <end position="31"/>
    </location>
</feature>
<dbReference type="STRING" id="408074.SAMN05660909_03828"/>
<dbReference type="RefSeq" id="WP_089763535.1">
    <property type="nucleotide sequence ID" value="NZ_BKAT01000032.1"/>
</dbReference>
<dbReference type="Gene3D" id="3.30.565.10">
    <property type="entry name" value="Histidine kinase-like ATPase, C-terminal domain"/>
    <property type="match status" value="1"/>
</dbReference>
<dbReference type="SUPFAM" id="SSF52172">
    <property type="entry name" value="CheY-like"/>
    <property type="match status" value="1"/>
</dbReference>
<accession>A0A1H4EM07</accession>
<feature type="domain" description="Response regulatory" evidence="9">
    <location>
        <begin position="581"/>
        <end position="699"/>
    </location>
</feature>
<dbReference type="InterPro" id="IPR036097">
    <property type="entry name" value="HisK_dim/P_sf"/>
</dbReference>
<organism evidence="10 11">
    <name type="scientific">Chitinophaga terrae</name>
    <name type="common">ex Kim and Jung 2007</name>
    <dbReference type="NCBI Taxonomy" id="408074"/>
    <lineage>
        <taxon>Bacteria</taxon>
        <taxon>Pseudomonadati</taxon>
        <taxon>Bacteroidota</taxon>
        <taxon>Chitinophagia</taxon>
        <taxon>Chitinophagales</taxon>
        <taxon>Chitinophagaceae</taxon>
        <taxon>Chitinophaga</taxon>
    </lineage>
</organism>
<evidence type="ECO:0000256" key="5">
    <source>
        <dbReference type="ARBA" id="ARBA00022777"/>
    </source>
</evidence>
<evidence type="ECO:0000256" key="7">
    <source>
        <dbReference type="SAM" id="Phobius"/>
    </source>
</evidence>
<dbReference type="PROSITE" id="PS50110">
    <property type="entry name" value="RESPONSE_REGULATORY"/>
    <property type="match status" value="1"/>
</dbReference>
<keyword evidence="5 10" id="KW-0418">Kinase</keyword>
<keyword evidence="7" id="KW-0472">Membrane</keyword>
<dbReference type="InterPro" id="IPR004358">
    <property type="entry name" value="Sig_transdc_His_kin-like_C"/>
</dbReference>
<dbReference type="SMART" id="SM00387">
    <property type="entry name" value="HATPase_c"/>
    <property type="match status" value="1"/>
</dbReference>
<dbReference type="PRINTS" id="PR00344">
    <property type="entry name" value="BCTRLSENSOR"/>
</dbReference>
<dbReference type="SMART" id="SM00448">
    <property type="entry name" value="REC"/>
    <property type="match status" value="1"/>
</dbReference>
<dbReference type="InterPro" id="IPR005467">
    <property type="entry name" value="His_kinase_dom"/>
</dbReference>
<dbReference type="OrthoDB" id="9809670at2"/>
<dbReference type="InterPro" id="IPR036890">
    <property type="entry name" value="HATPase_C_sf"/>
</dbReference>
<dbReference type="InterPro" id="IPR003594">
    <property type="entry name" value="HATPase_dom"/>
</dbReference>
<feature type="domain" description="Histidine kinase" evidence="8">
    <location>
        <begin position="345"/>
        <end position="553"/>
    </location>
</feature>
<keyword evidence="7" id="KW-0812">Transmembrane</keyword>
<proteinExistence type="predicted"/>
<dbReference type="Gene3D" id="1.10.287.130">
    <property type="match status" value="1"/>
</dbReference>
<dbReference type="EC" id="2.7.13.3" evidence="2"/>
<evidence type="ECO:0000256" key="6">
    <source>
        <dbReference type="PROSITE-ProRule" id="PRU00169"/>
    </source>
</evidence>
<feature type="transmembrane region" description="Helical" evidence="7">
    <location>
        <begin position="298"/>
        <end position="319"/>
    </location>
</feature>
<evidence type="ECO:0000313" key="11">
    <source>
        <dbReference type="Proteomes" id="UP000199656"/>
    </source>
</evidence>
<dbReference type="PANTHER" id="PTHR43047">
    <property type="entry name" value="TWO-COMPONENT HISTIDINE PROTEIN KINASE"/>
    <property type="match status" value="1"/>
</dbReference>
<evidence type="ECO:0000259" key="9">
    <source>
        <dbReference type="PROSITE" id="PS50110"/>
    </source>
</evidence>
<keyword evidence="11" id="KW-1185">Reference proteome</keyword>
<dbReference type="InterPro" id="IPR003661">
    <property type="entry name" value="HisK_dim/P_dom"/>
</dbReference>
<comment type="catalytic activity">
    <reaction evidence="1">
        <text>ATP + protein L-histidine = ADP + protein N-phospho-L-histidine.</text>
        <dbReference type="EC" id="2.7.13.3"/>
    </reaction>
</comment>
<evidence type="ECO:0000256" key="2">
    <source>
        <dbReference type="ARBA" id="ARBA00012438"/>
    </source>
</evidence>
<dbReference type="Pfam" id="PF00512">
    <property type="entry name" value="HisKA"/>
    <property type="match status" value="1"/>
</dbReference>
<dbReference type="PROSITE" id="PS50109">
    <property type="entry name" value="HIS_KIN"/>
    <property type="match status" value="1"/>
</dbReference>
<feature type="modified residue" description="4-aspartylphosphate" evidence="6">
    <location>
        <position position="630"/>
    </location>
</feature>
<dbReference type="Pfam" id="PF00072">
    <property type="entry name" value="Response_reg"/>
    <property type="match status" value="1"/>
</dbReference>
<dbReference type="SUPFAM" id="SSF55874">
    <property type="entry name" value="ATPase domain of HSP90 chaperone/DNA topoisomerase II/histidine kinase"/>
    <property type="match status" value="1"/>
</dbReference>
<evidence type="ECO:0000259" key="8">
    <source>
        <dbReference type="PROSITE" id="PS50109"/>
    </source>
</evidence>
<sequence>MHTSQEKAYVRYAMLTIMVIVLLTFFMIISVRRQESQQLGLVVQNLGNNSQEAEHIDKSIQLLYSADNSFRLYTITYDRTYLNDYTQKLQRVARHIDSAMEQSNKHTVNRLLSNKQKAATLFLESKRYVDSLLSMSENWDTTAPIPPPLRQLGSIAPKISTPVKADTLVTAITKQSKSKKALLGRIRDAISNKPKEDTNKQVQIITYQDPGSNKTFTAAQLKDIQRAYNKFLKDAVTSHQQLREKEYLLVTSNEKLFSNLLSFLSDLQQEIRVAAAERRTQLTAEAQTSLYQLNKHNYWEIPLILLLAGIIIFGIVRLYRYDMALLKAKRQAEQLARQKSDFAATISHEIRTPVQSLIGFARLLAPDQPYIKAIQHSAEMLLQVVNNVLDYSRIEANEPILKKEKFSPRTAIEEVTNTLSIQAAEKGLNFEVNIYFPSSKLVVGDSFRLKQVVTNLLANAIKYTDKGEVKLTAYLRDDSLLQVSIKDTGPGISHKELPLMFNAYTQGKDHYQKGSGLGLNITQKIIELHKGKIHADSFPGKGTTFSFEITYLPANQVPATKKIIIPVSKTPSTTVIPSHVRLLVVEDSILNQKLLNLMLTKLQASFKIVSSAEEAFAVYQAEEFDFVLTDIDLPGIDGLTLAQLIRKLPDPGKAGVTIIAITGNVLEEDIELYLRSGLNDYITKPYREEEILEKINKHSQTA</sequence>